<name>A0ABV8U6E7_9ACTN</name>
<accession>A0ABV8U6E7</accession>
<comment type="caution">
    <text evidence="1">The sequence shown here is derived from an EMBL/GenBank/DDBJ whole genome shotgun (WGS) entry which is preliminary data.</text>
</comment>
<evidence type="ECO:0000313" key="1">
    <source>
        <dbReference type="EMBL" id="MFC4338141.1"/>
    </source>
</evidence>
<proteinExistence type="predicted"/>
<dbReference type="Proteomes" id="UP001595823">
    <property type="component" value="Unassembled WGS sequence"/>
</dbReference>
<organism evidence="1 2">
    <name type="scientific">Salininema proteolyticum</name>
    <dbReference type="NCBI Taxonomy" id="1607685"/>
    <lineage>
        <taxon>Bacteria</taxon>
        <taxon>Bacillati</taxon>
        <taxon>Actinomycetota</taxon>
        <taxon>Actinomycetes</taxon>
        <taxon>Glycomycetales</taxon>
        <taxon>Glycomycetaceae</taxon>
        <taxon>Salininema</taxon>
    </lineage>
</organism>
<dbReference type="EMBL" id="JBHSDK010000062">
    <property type="protein sequence ID" value="MFC4338141.1"/>
    <property type="molecule type" value="Genomic_DNA"/>
</dbReference>
<dbReference type="RefSeq" id="WP_380625897.1">
    <property type="nucleotide sequence ID" value="NZ_JBHSDK010000062.1"/>
</dbReference>
<evidence type="ECO:0000313" key="2">
    <source>
        <dbReference type="Proteomes" id="UP001595823"/>
    </source>
</evidence>
<keyword evidence="2" id="KW-1185">Reference proteome</keyword>
<protein>
    <submittedName>
        <fullName evidence="1">Uncharacterized protein</fullName>
    </submittedName>
</protein>
<reference evidence="2" key="1">
    <citation type="journal article" date="2019" name="Int. J. Syst. Evol. Microbiol.">
        <title>The Global Catalogue of Microorganisms (GCM) 10K type strain sequencing project: providing services to taxonomists for standard genome sequencing and annotation.</title>
        <authorList>
            <consortium name="The Broad Institute Genomics Platform"/>
            <consortium name="The Broad Institute Genome Sequencing Center for Infectious Disease"/>
            <person name="Wu L."/>
            <person name="Ma J."/>
        </authorList>
    </citation>
    <scope>NUCLEOTIDE SEQUENCE [LARGE SCALE GENOMIC DNA]</scope>
    <source>
        <strain evidence="2">IBRC-M 10908</strain>
    </source>
</reference>
<gene>
    <name evidence="1" type="ORF">ACFPET_23395</name>
</gene>
<sequence length="93" mass="10527">MKPRSPGDCDLEPIVYDGVEFAMRLNGVMVELWNVSEKEATYPAVTAQCLLWFNPQVHLHSDDLRSRATVEWIGGLRDAIARSVRPFREPVDG</sequence>